<keyword evidence="3" id="KW-1185">Reference proteome</keyword>
<dbReference type="AlphaFoldDB" id="A0A1Y2AWD7"/>
<protein>
    <submittedName>
        <fullName evidence="2">Uncharacterized protein</fullName>
    </submittedName>
</protein>
<gene>
    <name evidence="2" type="ORF">BCR39DRAFT_254585</name>
</gene>
<evidence type="ECO:0000256" key="1">
    <source>
        <dbReference type="SAM" id="MobiDB-lite"/>
    </source>
</evidence>
<reference evidence="2 3" key="1">
    <citation type="submission" date="2016-07" db="EMBL/GenBank/DDBJ databases">
        <title>Pervasive Adenine N6-methylation of Active Genes in Fungi.</title>
        <authorList>
            <consortium name="DOE Joint Genome Institute"/>
            <person name="Mondo S.J."/>
            <person name="Dannebaum R.O."/>
            <person name="Kuo R.C."/>
            <person name="Labutti K."/>
            <person name="Haridas S."/>
            <person name="Kuo A."/>
            <person name="Salamov A."/>
            <person name="Ahrendt S.R."/>
            <person name="Lipzen A."/>
            <person name="Sullivan W."/>
            <person name="Andreopoulos W.B."/>
            <person name="Clum A."/>
            <person name="Lindquist E."/>
            <person name="Daum C."/>
            <person name="Ramamoorthy G.K."/>
            <person name="Gryganskyi A."/>
            <person name="Culley D."/>
            <person name="Magnuson J.K."/>
            <person name="James T.Y."/>
            <person name="O'Malley M.A."/>
            <person name="Stajich J.E."/>
            <person name="Spatafora J.W."/>
            <person name="Visel A."/>
            <person name="Grigoriev I.V."/>
        </authorList>
    </citation>
    <scope>NUCLEOTIDE SEQUENCE [LARGE SCALE GENOMIC DNA]</scope>
    <source>
        <strain evidence="2 3">68-887.2</strain>
    </source>
</reference>
<comment type="caution">
    <text evidence="2">The sequence shown here is derived from an EMBL/GenBank/DDBJ whole genome shotgun (WGS) entry which is preliminary data.</text>
</comment>
<proteinExistence type="predicted"/>
<dbReference type="InParanoid" id="A0A1Y2AWD7"/>
<evidence type="ECO:0000313" key="2">
    <source>
        <dbReference type="EMBL" id="ORY26610.1"/>
    </source>
</evidence>
<dbReference type="Proteomes" id="UP000193986">
    <property type="component" value="Unassembled WGS sequence"/>
</dbReference>
<evidence type="ECO:0000313" key="3">
    <source>
        <dbReference type="Proteomes" id="UP000193986"/>
    </source>
</evidence>
<feature type="region of interest" description="Disordered" evidence="1">
    <location>
        <begin position="20"/>
        <end position="92"/>
    </location>
</feature>
<organism evidence="2 3">
    <name type="scientific">Naematelia encephala</name>
    <dbReference type="NCBI Taxonomy" id="71784"/>
    <lineage>
        <taxon>Eukaryota</taxon>
        <taxon>Fungi</taxon>
        <taxon>Dikarya</taxon>
        <taxon>Basidiomycota</taxon>
        <taxon>Agaricomycotina</taxon>
        <taxon>Tremellomycetes</taxon>
        <taxon>Tremellales</taxon>
        <taxon>Naemateliaceae</taxon>
        <taxon>Naematelia</taxon>
    </lineage>
</organism>
<sequence length="92" mass="9964">MVAVHIPTPSLVLYHLPAEAHSCSGPGRTVPVTKRTNESYSSYPNPDRPFPAKSIPTQVSPSLHKVRPAPSPPRRKAEAEDTSGHGGFRNLE</sequence>
<accession>A0A1Y2AWD7</accession>
<name>A0A1Y2AWD7_9TREE</name>
<dbReference type="EMBL" id="MCFC01000046">
    <property type="protein sequence ID" value="ORY26610.1"/>
    <property type="molecule type" value="Genomic_DNA"/>
</dbReference>